<proteinExistence type="inferred from homology"/>
<dbReference type="PANTHER" id="PTHR33445">
    <property type="entry name" value="ATP SYNTHASE SUBUNIT B', CHLOROPLASTIC"/>
    <property type="match status" value="1"/>
</dbReference>
<comment type="function">
    <text evidence="10 13">F(1)F(0) ATP synthase produces ATP from ADP in the presence of a proton or sodium gradient. F-type ATPases consist of two structural domains, F(1) containing the extramembraneous catalytic core and F(0) containing the membrane proton channel, linked together by a central stalk and a peripheral stalk. During catalysis, ATP synthesis in the catalytic domain of F(1) is coupled via a rotary mechanism of the central stalk subunits to proton translocation.</text>
</comment>
<evidence type="ECO:0000256" key="7">
    <source>
        <dbReference type="ARBA" id="ARBA00023065"/>
    </source>
</evidence>
<dbReference type="GO" id="GO:0046933">
    <property type="term" value="F:proton-transporting ATP synthase activity, rotational mechanism"/>
    <property type="evidence" value="ECO:0007669"/>
    <property type="project" value="UniProtKB-UniRule"/>
</dbReference>
<dbReference type="CDD" id="cd06503">
    <property type="entry name" value="ATP-synt_Fo_b"/>
    <property type="match status" value="1"/>
</dbReference>
<keyword evidence="4 13" id="KW-0812">Transmembrane</keyword>
<evidence type="ECO:0000256" key="12">
    <source>
        <dbReference type="ARBA" id="ARBA00037847"/>
    </source>
</evidence>
<accession>V5BLY8</accession>
<keyword evidence="17" id="KW-1185">Reference proteome</keyword>
<dbReference type="GO" id="GO:0046961">
    <property type="term" value="F:proton-transporting ATPase activity, rotational mechanism"/>
    <property type="evidence" value="ECO:0007669"/>
    <property type="project" value="TreeGrafter"/>
</dbReference>
<comment type="subcellular location">
    <subcellularLocation>
        <location evidence="13">Cell membrane</location>
        <topology evidence="13">Single-pass membrane protein</topology>
    </subcellularLocation>
    <subcellularLocation>
        <location evidence="12">Endomembrane system</location>
        <topology evidence="12">Single-pass membrane protein</topology>
    </subcellularLocation>
</comment>
<dbReference type="Proteomes" id="UP000017842">
    <property type="component" value="Unassembled WGS sequence"/>
</dbReference>
<gene>
    <name evidence="13 16" type="primary">atpF</name>
    <name evidence="16" type="ORF">MGMO_171c00090</name>
</gene>
<dbReference type="InterPro" id="IPR002146">
    <property type="entry name" value="ATP_synth_b/b'su_bac/chlpt"/>
</dbReference>
<dbReference type="EMBL" id="AYLO01000156">
    <property type="protein sequence ID" value="ESS67167.1"/>
    <property type="molecule type" value="Genomic_DNA"/>
</dbReference>
<comment type="subunit">
    <text evidence="13">F-type ATPases have 2 components, F(1) - the catalytic core - and F(0) - the membrane proton channel. F(1) has five subunits: alpha(3), beta(3), gamma(1), delta(1), epsilon(1). F(0) has three main subunits: a(1), b(2) and c(10-14). The alpha and beta chains form an alternating ring which encloses part of the gamma chain. F(1) is attached to F(0) by a central stalk formed by the gamma and epsilon chains, while a peripheral stalk is formed by the delta and b chains.</text>
</comment>
<keyword evidence="3 13" id="KW-0138">CF(0)</keyword>
<dbReference type="RefSeq" id="WP_023496436.1">
    <property type="nucleotide sequence ID" value="NZ_AYLO01000156.1"/>
</dbReference>
<evidence type="ECO:0000256" key="11">
    <source>
        <dbReference type="ARBA" id="ARBA00025614"/>
    </source>
</evidence>
<dbReference type="eggNOG" id="COG0711">
    <property type="taxonomic scope" value="Bacteria"/>
</dbReference>
<organism evidence="16 17">
    <name type="scientific">Methyloglobulus morosus KoM1</name>
    <dbReference type="NCBI Taxonomy" id="1116472"/>
    <lineage>
        <taxon>Bacteria</taxon>
        <taxon>Pseudomonadati</taxon>
        <taxon>Pseudomonadota</taxon>
        <taxon>Gammaproteobacteria</taxon>
        <taxon>Methylococcales</taxon>
        <taxon>Methylococcaceae</taxon>
        <taxon>Methyloglobulus</taxon>
    </lineage>
</organism>
<dbReference type="InterPro" id="IPR050059">
    <property type="entry name" value="ATP_synthase_B_chain"/>
</dbReference>
<evidence type="ECO:0000256" key="8">
    <source>
        <dbReference type="ARBA" id="ARBA00023136"/>
    </source>
</evidence>
<comment type="similarity">
    <text evidence="1 13 14">Belongs to the ATPase B chain family.</text>
</comment>
<evidence type="ECO:0000256" key="5">
    <source>
        <dbReference type="ARBA" id="ARBA00022781"/>
    </source>
</evidence>
<evidence type="ECO:0000313" key="16">
    <source>
        <dbReference type="EMBL" id="ESS67167.1"/>
    </source>
</evidence>
<evidence type="ECO:0000256" key="1">
    <source>
        <dbReference type="ARBA" id="ARBA00005513"/>
    </source>
</evidence>
<dbReference type="OrthoDB" id="466272at2"/>
<dbReference type="Pfam" id="PF00430">
    <property type="entry name" value="ATP-synt_B"/>
    <property type="match status" value="1"/>
</dbReference>
<keyword evidence="9 13" id="KW-0066">ATP synthesis</keyword>
<dbReference type="GO" id="GO:0012505">
    <property type="term" value="C:endomembrane system"/>
    <property type="evidence" value="ECO:0007669"/>
    <property type="project" value="UniProtKB-SubCell"/>
</dbReference>
<dbReference type="STRING" id="1116472.MGMO_171c00090"/>
<keyword evidence="7 13" id="KW-0406">Ion transport</keyword>
<protein>
    <recommendedName>
        <fullName evidence="13">ATP synthase subunit b</fullName>
    </recommendedName>
    <alternativeName>
        <fullName evidence="13">ATP synthase F(0) sector subunit b</fullName>
    </alternativeName>
    <alternativeName>
        <fullName evidence="13">ATPase subunit I</fullName>
    </alternativeName>
    <alternativeName>
        <fullName evidence="13">F-type ATPase subunit b</fullName>
        <shortName evidence="13">F-ATPase subunit b</shortName>
    </alternativeName>
</protein>
<keyword evidence="2 13" id="KW-0813">Transport</keyword>
<reference evidence="16 17" key="1">
    <citation type="journal article" date="2013" name="Genome Announc.">
        <title>Draft Genome Sequence of the Methanotrophic Gammaproteobacterium Methyloglobulus morosus DSM 22980 Strain KoM1.</title>
        <authorList>
            <person name="Poehlein A."/>
            <person name="Deutzmann J.S."/>
            <person name="Daniel R."/>
            <person name="Simeonova D.D."/>
        </authorList>
    </citation>
    <scope>NUCLEOTIDE SEQUENCE [LARGE SCALE GENOMIC DNA]</scope>
    <source>
        <strain evidence="16 17">KoM1</strain>
    </source>
</reference>
<evidence type="ECO:0000256" key="9">
    <source>
        <dbReference type="ARBA" id="ARBA00023310"/>
    </source>
</evidence>
<dbReference type="HAMAP" id="MF_01398">
    <property type="entry name" value="ATP_synth_b_bprime"/>
    <property type="match status" value="1"/>
</dbReference>
<dbReference type="PANTHER" id="PTHR33445:SF2">
    <property type="entry name" value="ATP SYNTHASE SUBUNIT B', CHLOROPLASTIC"/>
    <property type="match status" value="1"/>
</dbReference>
<evidence type="ECO:0000256" key="3">
    <source>
        <dbReference type="ARBA" id="ARBA00022547"/>
    </source>
</evidence>
<dbReference type="GO" id="GO:0045259">
    <property type="term" value="C:proton-transporting ATP synthase complex"/>
    <property type="evidence" value="ECO:0007669"/>
    <property type="project" value="UniProtKB-KW"/>
</dbReference>
<name>V5BLY8_9GAMM</name>
<feature type="transmembrane region" description="Helical" evidence="13">
    <location>
        <begin position="6"/>
        <end position="27"/>
    </location>
</feature>
<comment type="caution">
    <text evidence="16">The sequence shown here is derived from an EMBL/GenBank/DDBJ whole genome shotgun (WGS) entry which is preliminary data.</text>
</comment>
<evidence type="ECO:0000256" key="14">
    <source>
        <dbReference type="RuleBase" id="RU003848"/>
    </source>
</evidence>
<dbReference type="GO" id="GO:0005886">
    <property type="term" value="C:plasma membrane"/>
    <property type="evidence" value="ECO:0007669"/>
    <property type="project" value="UniProtKB-SubCell"/>
</dbReference>
<keyword evidence="8 13" id="KW-0472">Membrane</keyword>
<keyword evidence="5 13" id="KW-0375">Hydrogen ion transport</keyword>
<evidence type="ECO:0000256" key="10">
    <source>
        <dbReference type="ARBA" id="ARBA00025198"/>
    </source>
</evidence>
<dbReference type="AlphaFoldDB" id="V5BLY8"/>
<keyword evidence="13" id="KW-1003">Cell membrane</keyword>
<evidence type="ECO:0000313" key="17">
    <source>
        <dbReference type="Proteomes" id="UP000017842"/>
    </source>
</evidence>
<feature type="coiled-coil region" evidence="15">
    <location>
        <begin position="38"/>
        <end position="116"/>
    </location>
</feature>
<evidence type="ECO:0000256" key="15">
    <source>
        <dbReference type="SAM" id="Coils"/>
    </source>
</evidence>
<sequence length="249" mass="28740">MEFNTTTFILEIINFLVLIWILQRLFYKPILGTIAKRKQHIDQSLEEAKKLHDEAEEQRKLYENRQQLWEQEKKAAQSELHQQFEAERSTQLEKLRSELEQERQKAKVTLTRQQEEFQQQVEKQALENGARFAGLLLQQTAGPEVENRLVAMLIDELNALPETAKISFQATDTKKSLNVKVTSAYPLTTDLVQQLEQKLGQLITRPMSFQYQQDSALIAGIRIDIGAWVLHANVGQELAGFAEIAYESE</sequence>
<evidence type="ECO:0000256" key="6">
    <source>
        <dbReference type="ARBA" id="ARBA00022989"/>
    </source>
</evidence>
<evidence type="ECO:0000256" key="2">
    <source>
        <dbReference type="ARBA" id="ARBA00022448"/>
    </source>
</evidence>
<evidence type="ECO:0000256" key="4">
    <source>
        <dbReference type="ARBA" id="ARBA00022692"/>
    </source>
</evidence>
<dbReference type="PATRIC" id="fig|1116472.3.peg.3831"/>
<evidence type="ECO:0000256" key="13">
    <source>
        <dbReference type="HAMAP-Rule" id="MF_01398"/>
    </source>
</evidence>
<comment type="function">
    <text evidence="11">Component of the F(0) channel, it forms part of the peripheral stalk, linking F(1) to F(0). The b'-subunit is a diverged and duplicated form of b found in plants and photosynthetic bacteria.</text>
</comment>
<keyword evidence="6 13" id="KW-1133">Transmembrane helix</keyword>
<keyword evidence="15" id="KW-0175">Coiled coil</keyword>